<dbReference type="RefSeq" id="WP_378298304.1">
    <property type="nucleotide sequence ID" value="NZ_JBHTJA010000017.1"/>
</dbReference>
<name>A0ABW3ENS0_9ACTN</name>
<evidence type="ECO:0000256" key="1">
    <source>
        <dbReference type="SAM" id="Phobius"/>
    </source>
</evidence>
<evidence type="ECO:0000313" key="3">
    <source>
        <dbReference type="Proteomes" id="UP001596972"/>
    </source>
</evidence>
<feature type="transmembrane region" description="Helical" evidence="1">
    <location>
        <begin position="33"/>
        <end position="56"/>
    </location>
</feature>
<reference evidence="3" key="1">
    <citation type="journal article" date="2019" name="Int. J. Syst. Evol. Microbiol.">
        <title>The Global Catalogue of Microorganisms (GCM) 10K type strain sequencing project: providing services to taxonomists for standard genome sequencing and annotation.</title>
        <authorList>
            <consortium name="The Broad Institute Genomics Platform"/>
            <consortium name="The Broad Institute Genome Sequencing Center for Infectious Disease"/>
            <person name="Wu L."/>
            <person name="Ma J."/>
        </authorList>
    </citation>
    <scope>NUCLEOTIDE SEQUENCE [LARGE SCALE GENOMIC DNA]</scope>
    <source>
        <strain evidence="3">JCM 31202</strain>
    </source>
</reference>
<dbReference type="EMBL" id="JBHTJA010000017">
    <property type="protein sequence ID" value="MFD0901134.1"/>
    <property type="molecule type" value="Genomic_DNA"/>
</dbReference>
<accession>A0ABW3ENS0</accession>
<evidence type="ECO:0008006" key="4">
    <source>
        <dbReference type="Google" id="ProtNLM"/>
    </source>
</evidence>
<sequence>MAFLPPSPQPPAPFPPPDPPPRVTVLGLRGRQWMVVAIVVGCCYLLASVAALGSVWTSYTRDPTDAELEIASRAEVARRWQAWPAERIFPDRVPYRVEKGVTEYATRTGIVPDTDCAGAVDPAMVKTLARHGCKAILRATYVGALNGIVTTVGVVVFPDAFKADRAFKELPGTKKPDGSGGVRPALKAAAFPGTASGRFTDAARQARGSDRGGPYVLLTTSGHTDGRPAAAIERERPGRPFLLAPQLANALEESLSTPALPDCAKREWQC</sequence>
<gene>
    <name evidence="2" type="ORF">ACFQ11_12080</name>
</gene>
<proteinExistence type="predicted"/>
<keyword evidence="1" id="KW-0812">Transmembrane</keyword>
<protein>
    <recommendedName>
        <fullName evidence="4">Restriction endonuclease</fullName>
    </recommendedName>
</protein>
<evidence type="ECO:0000313" key="2">
    <source>
        <dbReference type="EMBL" id="MFD0901134.1"/>
    </source>
</evidence>
<keyword evidence="1" id="KW-0472">Membrane</keyword>
<keyword evidence="1" id="KW-1133">Transmembrane helix</keyword>
<keyword evidence="3" id="KW-1185">Reference proteome</keyword>
<organism evidence="2 3">
    <name type="scientific">Actinomadura sediminis</name>
    <dbReference type="NCBI Taxonomy" id="1038904"/>
    <lineage>
        <taxon>Bacteria</taxon>
        <taxon>Bacillati</taxon>
        <taxon>Actinomycetota</taxon>
        <taxon>Actinomycetes</taxon>
        <taxon>Streptosporangiales</taxon>
        <taxon>Thermomonosporaceae</taxon>
        <taxon>Actinomadura</taxon>
    </lineage>
</organism>
<comment type="caution">
    <text evidence="2">The sequence shown here is derived from an EMBL/GenBank/DDBJ whole genome shotgun (WGS) entry which is preliminary data.</text>
</comment>
<dbReference type="Proteomes" id="UP001596972">
    <property type="component" value="Unassembled WGS sequence"/>
</dbReference>